<name>A0A6I3SI49_HELMO</name>
<evidence type="ECO:0000256" key="5">
    <source>
        <dbReference type="SAM" id="Phobius"/>
    </source>
</evidence>
<evidence type="ECO:0000313" key="8">
    <source>
        <dbReference type="Proteomes" id="UP000430670"/>
    </source>
</evidence>
<keyword evidence="8" id="KW-1185">Reference proteome</keyword>
<reference evidence="7 8" key="1">
    <citation type="submission" date="2019-11" db="EMBL/GenBank/DDBJ databases">
        <title>Whole-genome sequence of a the green, strictly anaerobic photosynthetic bacterium Heliobacillus mobilis DSM 6151.</title>
        <authorList>
            <person name="Kyndt J.A."/>
            <person name="Meyer T.E."/>
        </authorList>
    </citation>
    <scope>NUCLEOTIDE SEQUENCE [LARGE SCALE GENOMIC DNA]</scope>
    <source>
        <strain evidence="7 8">DSM 6151</strain>
    </source>
</reference>
<evidence type="ECO:0000256" key="2">
    <source>
        <dbReference type="ARBA" id="ARBA00022692"/>
    </source>
</evidence>
<gene>
    <name evidence="7" type="ORF">GJ688_06035</name>
</gene>
<feature type="transmembrane region" description="Helical" evidence="5">
    <location>
        <begin position="6"/>
        <end position="23"/>
    </location>
</feature>
<evidence type="ECO:0000256" key="4">
    <source>
        <dbReference type="ARBA" id="ARBA00023136"/>
    </source>
</evidence>
<dbReference type="RefSeq" id="WP_155475630.1">
    <property type="nucleotide sequence ID" value="NZ_WNKU01000004.1"/>
</dbReference>
<accession>A0A6I3SI49</accession>
<dbReference type="InterPro" id="IPR044880">
    <property type="entry name" value="NCX_ion-bd_dom_sf"/>
</dbReference>
<sequence length="338" mass="37527">MIITVFVLLASALLIFFSCELFVNSVEWFGKRFNVAKSAVGSILAAFGTALPESVVTLTAVVFGTNTDQKDIGVGAAIGGPLVLSTVAYAVVGLSIFFYHKRRAQGTDLLIDSRKLTRDQLWFMSIFVLSFLLGYTSYPGKQWIGLLLFASYGLYFFLEMRATDNEQHEDKEELEPLRFRPNSSNPESLWIIIQTLTSLTLIFIGSHYFVGRLETISLSLGLSPHVVALLLSPLATELPEVVNVLIWVRQGKEELSLANISGAMMIQTTIPSGLGILFTPWLFDNYLKLAAVMTIFSIGFIWFMLRNNRLSSGRLTFAVTFYLIFAIGFVIGNGRLNS</sequence>
<feature type="transmembrane region" description="Helical" evidence="5">
    <location>
        <begin position="120"/>
        <end position="136"/>
    </location>
</feature>
<evidence type="ECO:0000313" key="7">
    <source>
        <dbReference type="EMBL" id="MTV48541.1"/>
    </source>
</evidence>
<dbReference type="GO" id="GO:0006874">
    <property type="term" value="P:intracellular calcium ion homeostasis"/>
    <property type="evidence" value="ECO:0007669"/>
    <property type="project" value="TreeGrafter"/>
</dbReference>
<evidence type="ECO:0000256" key="1">
    <source>
        <dbReference type="ARBA" id="ARBA00004141"/>
    </source>
</evidence>
<comment type="subcellular location">
    <subcellularLocation>
        <location evidence="1">Membrane</location>
        <topology evidence="1">Multi-pass membrane protein</topology>
    </subcellularLocation>
</comment>
<feature type="transmembrane region" description="Helical" evidence="5">
    <location>
        <begin position="72"/>
        <end position="99"/>
    </location>
</feature>
<feature type="transmembrane region" description="Helical" evidence="5">
    <location>
        <begin position="289"/>
        <end position="305"/>
    </location>
</feature>
<keyword evidence="2 5" id="KW-0812">Transmembrane</keyword>
<dbReference type="GO" id="GO:0008273">
    <property type="term" value="F:calcium, potassium:sodium antiporter activity"/>
    <property type="evidence" value="ECO:0007669"/>
    <property type="project" value="TreeGrafter"/>
</dbReference>
<keyword evidence="3 5" id="KW-1133">Transmembrane helix</keyword>
<keyword evidence="4 5" id="KW-0472">Membrane</keyword>
<feature type="transmembrane region" description="Helical" evidence="5">
    <location>
        <begin position="188"/>
        <end position="210"/>
    </location>
</feature>
<dbReference type="Pfam" id="PF01699">
    <property type="entry name" value="Na_Ca_ex"/>
    <property type="match status" value="2"/>
</dbReference>
<comment type="caution">
    <text evidence="7">The sequence shown here is derived from an EMBL/GenBank/DDBJ whole genome shotgun (WGS) entry which is preliminary data.</text>
</comment>
<feature type="domain" description="Sodium/calcium exchanger membrane region" evidence="6">
    <location>
        <begin position="192"/>
        <end position="325"/>
    </location>
</feature>
<feature type="transmembrane region" description="Helical" evidence="5">
    <location>
        <begin position="317"/>
        <end position="336"/>
    </location>
</feature>
<evidence type="ECO:0000256" key="3">
    <source>
        <dbReference type="ARBA" id="ARBA00022989"/>
    </source>
</evidence>
<dbReference type="PANTHER" id="PTHR10846:SF8">
    <property type="entry name" value="INNER MEMBRANE PROTEIN YRBG"/>
    <property type="match status" value="1"/>
</dbReference>
<feature type="transmembrane region" description="Helical" evidence="5">
    <location>
        <begin position="35"/>
        <end position="52"/>
    </location>
</feature>
<feature type="transmembrane region" description="Helical" evidence="5">
    <location>
        <begin position="222"/>
        <end position="248"/>
    </location>
</feature>
<dbReference type="GO" id="GO:0005886">
    <property type="term" value="C:plasma membrane"/>
    <property type="evidence" value="ECO:0007669"/>
    <property type="project" value="TreeGrafter"/>
</dbReference>
<dbReference type="InterPro" id="IPR004481">
    <property type="entry name" value="K/Na/Ca-exchanger"/>
</dbReference>
<dbReference type="EMBL" id="WNKU01000004">
    <property type="protein sequence ID" value="MTV48541.1"/>
    <property type="molecule type" value="Genomic_DNA"/>
</dbReference>
<dbReference type="OrthoDB" id="9786081at2"/>
<proteinExistence type="predicted"/>
<feature type="transmembrane region" description="Helical" evidence="5">
    <location>
        <begin position="260"/>
        <end position="283"/>
    </location>
</feature>
<dbReference type="PANTHER" id="PTHR10846">
    <property type="entry name" value="SODIUM/POTASSIUM/CALCIUM EXCHANGER"/>
    <property type="match status" value="1"/>
</dbReference>
<dbReference type="Proteomes" id="UP000430670">
    <property type="component" value="Unassembled WGS sequence"/>
</dbReference>
<dbReference type="InterPro" id="IPR004837">
    <property type="entry name" value="NaCa_Exmemb"/>
</dbReference>
<dbReference type="Gene3D" id="1.20.1420.30">
    <property type="entry name" value="NCX, central ion-binding region"/>
    <property type="match status" value="2"/>
</dbReference>
<dbReference type="GO" id="GO:0005262">
    <property type="term" value="F:calcium channel activity"/>
    <property type="evidence" value="ECO:0007669"/>
    <property type="project" value="TreeGrafter"/>
</dbReference>
<feature type="transmembrane region" description="Helical" evidence="5">
    <location>
        <begin position="142"/>
        <end position="158"/>
    </location>
</feature>
<dbReference type="AlphaFoldDB" id="A0A6I3SI49"/>
<evidence type="ECO:0000259" key="6">
    <source>
        <dbReference type="Pfam" id="PF01699"/>
    </source>
</evidence>
<organism evidence="7 8">
    <name type="scientific">Heliobacterium mobile</name>
    <name type="common">Heliobacillus mobilis</name>
    <dbReference type="NCBI Taxonomy" id="28064"/>
    <lineage>
        <taxon>Bacteria</taxon>
        <taxon>Bacillati</taxon>
        <taxon>Bacillota</taxon>
        <taxon>Clostridia</taxon>
        <taxon>Eubacteriales</taxon>
        <taxon>Heliobacteriaceae</taxon>
        <taxon>Heliobacterium</taxon>
    </lineage>
</organism>
<feature type="domain" description="Sodium/calcium exchanger membrane region" evidence="6">
    <location>
        <begin position="5"/>
        <end position="158"/>
    </location>
</feature>
<protein>
    <submittedName>
        <fullName evidence="7">Sodium:calcium antiporter</fullName>
    </submittedName>
</protein>